<dbReference type="STRING" id="667725.A0A0L0FLP2"/>
<keyword evidence="9" id="KW-1185">Reference proteome</keyword>
<dbReference type="PROSITE" id="PS50011">
    <property type="entry name" value="PROTEIN_KINASE_DOM"/>
    <property type="match status" value="1"/>
</dbReference>
<evidence type="ECO:0000256" key="4">
    <source>
        <dbReference type="ARBA" id="ARBA00022777"/>
    </source>
</evidence>
<dbReference type="PANTHER" id="PTHR46716:SF1">
    <property type="entry name" value="MITOGEN-ACTIVATED PROTEIN KINASE KINASE KINASE 7"/>
    <property type="match status" value="1"/>
</dbReference>
<evidence type="ECO:0000313" key="8">
    <source>
        <dbReference type="EMBL" id="KNC77697.1"/>
    </source>
</evidence>
<dbReference type="Proteomes" id="UP000054560">
    <property type="component" value="Unassembled WGS sequence"/>
</dbReference>
<evidence type="ECO:0000256" key="6">
    <source>
        <dbReference type="PROSITE-ProRule" id="PRU10141"/>
    </source>
</evidence>
<keyword evidence="4" id="KW-0418">Kinase</keyword>
<evidence type="ECO:0000256" key="3">
    <source>
        <dbReference type="ARBA" id="ARBA00022741"/>
    </source>
</evidence>
<dbReference type="InterPro" id="IPR000719">
    <property type="entry name" value="Prot_kinase_dom"/>
</dbReference>
<keyword evidence="5 6" id="KW-0067">ATP-binding</keyword>
<evidence type="ECO:0000256" key="5">
    <source>
        <dbReference type="ARBA" id="ARBA00022840"/>
    </source>
</evidence>
<dbReference type="PROSITE" id="PS00107">
    <property type="entry name" value="PROTEIN_KINASE_ATP"/>
    <property type="match status" value="1"/>
</dbReference>
<dbReference type="PANTHER" id="PTHR46716">
    <property type="entry name" value="MITOGEN-ACTIVATED PROTEIN KINASE KINASE KINASE 7"/>
    <property type="match status" value="1"/>
</dbReference>
<dbReference type="AlphaFoldDB" id="A0A0L0FLP2"/>
<dbReference type="EMBL" id="KQ242658">
    <property type="protein sequence ID" value="KNC77697.1"/>
    <property type="molecule type" value="Genomic_DNA"/>
</dbReference>
<dbReference type="SUPFAM" id="SSF56112">
    <property type="entry name" value="Protein kinase-like (PK-like)"/>
    <property type="match status" value="1"/>
</dbReference>
<name>A0A0L0FLP2_9EUKA</name>
<evidence type="ECO:0000313" key="9">
    <source>
        <dbReference type="Proteomes" id="UP000054560"/>
    </source>
</evidence>
<dbReference type="GO" id="GO:0007254">
    <property type="term" value="P:JNK cascade"/>
    <property type="evidence" value="ECO:0007669"/>
    <property type="project" value="TreeGrafter"/>
</dbReference>
<feature type="domain" description="Protein kinase" evidence="7">
    <location>
        <begin position="35"/>
        <end position="111"/>
    </location>
</feature>
<dbReference type="InterPro" id="IPR001245">
    <property type="entry name" value="Ser-Thr/Tyr_kinase_cat_dom"/>
</dbReference>
<accession>A0A0L0FLP2</accession>
<evidence type="ECO:0000259" key="7">
    <source>
        <dbReference type="PROSITE" id="PS50011"/>
    </source>
</evidence>
<dbReference type="InterPro" id="IPR017441">
    <property type="entry name" value="Protein_kinase_ATP_BS"/>
</dbReference>
<protein>
    <recommendedName>
        <fullName evidence="7">Protein kinase domain-containing protein</fullName>
    </recommendedName>
</protein>
<keyword evidence="2" id="KW-0808">Transferase</keyword>
<feature type="non-terminal residue" evidence="8">
    <location>
        <position position="1"/>
    </location>
</feature>
<dbReference type="Pfam" id="PF07714">
    <property type="entry name" value="PK_Tyr_Ser-Thr"/>
    <property type="match status" value="1"/>
</dbReference>
<dbReference type="Gene3D" id="3.30.200.20">
    <property type="entry name" value="Phosphorylase Kinase, domain 1"/>
    <property type="match status" value="1"/>
</dbReference>
<keyword evidence="1" id="KW-0723">Serine/threonine-protein kinase</keyword>
<gene>
    <name evidence="8" type="ORF">SARC_09851</name>
</gene>
<dbReference type="GeneID" id="25910355"/>
<evidence type="ECO:0000256" key="2">
    <source>
        <dbReference type="ARBA" id="ARBA00022679"/>
    </source>
</evidence>
<dbReference type="GO" id="GO:0006955">
    <property type="term" value="P:immune response"/>
    <property type="evidence" value="ECO:0007669"/>
    <property type="project" value="TreeGrafter"/>
</dbReference>
<evidence type="ECO:0000256" key="1">
    <source>
        <dbReference type="ARBA" id="ARBA00022527"/>
    </source>
</evidence>
<keyword evidence="3 6" id="KW-0547">Nucleotide-binding</keyword>
<dbReference type="InterPro" id="IPR011009">
    <property type="entry name" value="Kinase-like_dom_sf"/>
</dbReference>
<reference evidence="8 9" key="1">
    <citation type="submission" date="2011-02" db="EMBL/GenBank/DDBJ databases">
        <title>The Genome Sequence of Sphaeroforma arctica JP610.</title>
        <authorList>
            <consortium name="The Broad Institute Genome Sequencing Platform"/>
            <person name="Russ C."/>
            <person name="Cuomo C."/>
            <person name="Young S.K."/>
            <person name="Zeng Q."/>
            <person name="Gargeya S."/>
            <person name="Alvarado L."/>
            <person name="Berlin A."/>
            <person name="Chapman S.B."/>
            <person name="Chen Z."/>
            <person name="Freedman E."/>
            <person name="Gellesch M."/>
            <person name="Goldberg J."/>
            <person name="Griggs A."/>
            <person name="Gujja S."/>
            <person name="Heilman E."/>
            <person name="Heiman D."/>
            <person name="Howarth C."/>
            <person name="Mehta T."/>
            <person name="Neiman D."/>
            <person name="Pearson M."/>
            <person name="Roberts A."/>
            <person name="Saif S."/>
            <person name="Shea T."/>
            <person name="Shenoy N."/>
            <person name="Sisk P."/>
            <person name="Stolte C."/>
            <person name="Sykes S."/>
            <person name="White J."/>
            <person name="Yandava C."/>
            <person name="Burger G."/>
            <person name="Gray M.W."/>
            <person name="Holland P.W.H."/>
            <person name="King N."/>
            <person name="Lang F.B.F."/>
            <person name="Roger A.J."/>
            <person name="Ruiz-Trillo I."/>
            <person name="Haas B."/>
            <person name="Nusbaum C."/>
            <person name="Birren B."/>
        </authorList>
    </citation>
    <scope>NUCLEOTIDE SEQUENCE [LARGE SCALE GENOMIC DNA]</scope>
    <source>
        <strain evidence="8 9">JP610</strain>
    </source>
</reference>
<dbReference type="GO" id="GO:0005524">
    <property type="term" value="F:ATP binding"/>
    <property type="evidence" value="ECO:0007669"/>
    <property type="project" value="UniProtKB-UniRule"/>
</dbReference>
<dbReference type="OrthoDB" id="73209at2759"/>
<organism evidence="8 9">
    <name type="scientific">Sphaeroforma arctica JP610</name>
    <dbReference type="NCBI Taxonomy" id="667725"/>
    <lineage>
        <taxon>Eukaryota</taxon>
        <taxon>Ichthyosporea</taxon>
        <taxon>Ichthyophonida</taxon>
        <taxon>Sphaeroforma</taxon>
    </lineage>
</organism>
<sequence>AISYEATNSTLIWALRYDATNNSTMRLPHIDAKEVTINRRIGNGSFGIVYEGKFCSSDVAIKCIHSRNSHIALAEAELHSDFDHEHIIRLFGVCHTADDVWIVSGMTSFKR</sequence>
<dbReference type="GO" id="GO:0004709">
    <property type="term" value="F:MAP kinase kinase kinase activity"/>
    <property type="evidence" value="ECO:0007669"/>
    <property type="project" value="TreeGrafter"/>
</dbReference>
<feature type="binding site" evidence="6">
    <location>
        <position position="62"/>
    </location>
    <ligand>
        <name>ATP</name>
        <dbReference type="ChEBI" id="CHEBI:30616"/>
    </ligand>
</feature>
<dbReference type="RefSeq" id="XP_014151599.1">
    <property type="nucleotide sequence ID" value="XM_014296124.1"/>
</dbReference>
<proteinExistence type="predicted"/>